<name>A0A9P0JS32_ACAOB</name>
<comment type="caution">
    <text evidence="1">The sequence shown here is derived from an EMBL/GenBank/DDBJ whole genome shotgun (WGS) entry which is preliminary data.</text>
</comment>
<organism evidence="1 2">
    <name type="scientific">Acanthoscelides obtectus</name>
    <name type="common">Bean weevil</name>
    <name type="synonym">Bruchus obtectus</name>
    <dbReference type="NCBI Taxonomy" id="200917"/>
    <lineage>
        <taxon>Eukaryota</taxon>
        <taxon>Metazoa</taxon>
        <taxon>Ecdysozoa</taxon>
        <taxon>Arthropoda</taxon>
        <taxon>Hexapoda</taxon>
        <taxon>Insecta</taxon>
        <taxon>Pterygota</taxon>
        <taxon>Neoptera</taxon>
        <taxon>Endopterygota</taxon>
        <taxon>Coleoptera</taxon>
        <taxon>Polyphaga</taxon>
        <taxon>Cucujiformia</taxon>
        <taxon>Chrysomeloidea</taxon>
        <taxon>Chrysomelidae</taxon>
        <taxon>Bruchinae</taxon>
        <taxon>Bruchini</taxon>
        <taxon>Acanthoscelides</taxon>
    </lineage>
</organism>
<dbReference type="EMBL" id="CAKOFQ010006685">
    <property type="protein sequence ID" value="CAH1959923.1"/>
    <property type="molecule type" value="Genomic_DNA"/>
</dbReference>
<evidence type="ECO:0000313" key="1">
    <source>
        <dbReference type="EMBL" id="CAH1959923.1"/>
    </source>
</evidence>
<dbReference type="OrthoDB" id="8123891at2759"/>
<sequence>MPELELPLKQKMILENFLKEKEIAHHTFPFPGERNIHAVLRGVPKTAEECEAKEELVSRGYNPLHMIRLKSNGWRPMPVIIVVMPKVAKVQQTSEQIGQYHRCQRYGHSQSYCTAPPSNQARFRAVKFFGEAVWKARNTFCALIIGGTENVKDGSIEFEEFIRALSVTSRGNLDEKLHYMYEPFFDDPVKTYEYYNFLPDARDDLKDNDRVVVLPPDARYLTDEERLDEKQLMANGMPQDVSGRL</sequence>
<proteinExistence type="predicted"/>
<gene>
    <name evidence="1" type="ORF">ACAOBT_LOCUS3450</name>
</gene>
<reference evidence="1" key="1">
    <citation type="submission" date="2022-03" db="EMBL/GenBank/DDBJ databases">
        <authorList>
            <person name="Sayadi A."/>
        </authorList>
    </citation>
    <scope>NUCLEOTIDE SEQUENCE</scope>
</reference>
<dbReference type="Proteomes" id="UP001152888">
    <property type="component" value="Unassembled WGS sequence"/>
</dbReference>
<keyword evidence="2" id="KW-1185">Reference proteome</keyword>
<protein>
    <submittedName>
        <fullName evidence="1">Uncharacterized protein</fullName>
    </submittedName>
</protein>
<evidence type="ECO:0000313" key="2">
    <source>
        <dbReference type="Proteomes" id="UP001152888"/>
    </source>
</evidence>
<dbReference type="AlphaFoldDB" id="A0A9P0JS32"/>
<dbReference type="Gene3D" id="1.10.238.10">
    <property type="entry name" value="EF-hand"/>
    <property type="match status" value="1"/>
</dbReference>
<accession>A0A9P0JS32</accession>